<name>A0ABU9TVW6_9GAMM</name>
<dbReference type="RefSeq" id="WP_067988050.1">
    <property type="nucleotide sequence ID" value="NZ_CAXBCE010000031.1"/>
</dbReference>
<organism evidence="1 2">
    <name type="scientific">Neptuniibacter pectenicola</name>
    <dbReference type="NCBI Taxonomy" id="1806669"/>
    <lineage>
        <taxon>Bacteria</taxon>
        <taxon>Pseudomonadati</taxon>
        <taxon>Pseudomonadota</taxon>
        <taxon>Gammaproteobacteria</taxon>
        <taxon>Oceanospirillales</taxon>
        <taxon>Oceanospirillaceae</taxon>
        <taxon>Neptuniibacter</taxon>
    </lineage>
</organism>
<sequence>MQHAFILTKIESYVTECDGQVFRLGLLDYCHRDISVLGSAEQQINIMAIQNQHFPIVVLSDQVVQRTDERVEIPATALVSIVPIAAMTMQGVIDAGKAEEILQSLSLKSC</sequence>
<gene>
    <name evidence="1" type="ORF">WNY58_15800</name>
</gene>
<evidence type="ECO:0008006" key="3">
    <source>
        <dbReference type="Google" id="ProtNLM"/>
    </source>
</evidence>
<proteinExistence type="predicted"/>
<reference evidence="1 2" key="1">
    <citation type="submission" date="2024-03" db="EMBL/GenBank/DDBJ databases">
        <title>Community enrichment and isolation of bacterial strains for fucoidan degradation.</title>
        <authorList>
            <person name="Sichert A."/>
        </authorList>
    </citation>
    <scope>NUCLEOTIDE SEQUENCE [LARGE SCALE GENOMIC DNA]</scope>
    <source>
        <strain evidence="1 2">AS76</strain>
    </source>
</reference>
<evidence type="ECO:0000313" key="1">
    <source>
        <dbReference type="EMBL" id="MEM5537850.1"/>
    </source>
</evidence>
<dbReference type="Proteomes" id="UP001449225">
    <property type="component" value="Unassembled WGS sequence"/>
</dbReference>
<evidence type="ECO:0000313" key="2">
    <source>
        <dbReference type="Proteomes" id="UP001449225"/>
    </source>
</evidence>
<comment type="caution">
    <text evidence="1">The sequence shown here is derived from an EMBL/GenBank/DDBJ whole genome shotgun (WGS) entry which is preliminary data.</text>
</comment>
<protein>
    <recommendedName>
        <fullName evidence="3">Circadian clock protein KaiB</fullName>
    </recommendedName>
</protein>
<accession>A0ABU9TVW6</accession>
<dbReference type="EMBL" id="JBBMRA010000021">
    <property type="protein sequence ID" value="MEM5537850.1"/>
    <property type="molecule type" value="Genomic_DNA"/>
</dbReference>
<keyword evidence="2" id="KW-1185">Reference proteome</keyword>